<dbReference type="PANTHER" id="PTHR34047:SF8">
    <property type="entry name" value="PROTEIN YKFC"/>
    <property type="match status" value="1"/>
</dbReference>
<dbReference type="InterPro" id="IPR000477">
    <property type="entry name" value="RT_dom"/>
</dbReference>
<evidence type="ECO:0000313" key="3">
    <source>
        <dbReference type="Proteomes" id="UP000178873"/>
    </source>
</evidence>
<dbReference type="PANTHER" id="PTHR34047">
    <property type="entry name" value="NUCLEAR INTRON MATURASE 1, MITOCHONDRIAL-RELATED"/>
    <property type="match status" value="1"/>
</dbReference>
<accession>A0A1G2M5A6</accession>
<dbReference type="InterPro" id="IPR051083">
    <property type="entry name" value="GrpII_Intron_Splice-Mob/Def"/>
</dbReference>
<proteinExistence type="predicted"/>
<dbReference type="InterPro" id="IPR043502">
    <property type="entry name" value="DNA/RNA_pol_sf"/>
</dbReference>
<organism evidence="2 3">
    <name type="scientific">Candidatus Taylorbacteria bacterium RIFCSPHIGHO2_01_FULL_46_22b</name>
    <dbReference type="NCBI Taxonomy" id="1802301"/>
    <lineage>
        <taxon>Bacteria</taxon>
        <taxon>Candidatus Tayloriibacteriota</taxon>
    </lineage>
</organism>
<protein>
    <recommendedName>
        <fullName evidence="1">Reverse transcriptase domain-containing protein</fullName>
    </recommendedName>
</protein>
<dbReference type="Proteomes" id="UP000178873">
    <property type="component" value="Unassembled WGS sequence"/>
</dbReference>
<dbReference type="EMBL" id="MHRF01000007">
    <property type="protein sequence ID" value="OHA18252.1"/>
    <property type="molecule type" value="Genomic_DNA"/>
</dbReference>
<gene>
    <name evidence="2" type="ORF">A2664_02185</name>
</gene>
<evidence type="ECO:0000313" key="2">
    <source>
        <dbReference type="EMBL" id="OHA18252.1"/>
    </source>
</evidence>
<dbReference type="AlphaFoldDB" id="A0A1G2M5A6"/>
<sequence length="376" mass="44920">MKCYYECRRKKRYTINALKFELNFETELLKLQKELTDHTYKPGQSICFVVTKPKPREIFAADFRDRIVHHVLVGYLEPIFEKKFIDQSYACRKGKGAHKTIEDLRRYIRKVTKGGMEEAWYLQVDIQSFFVSLNKHILFEQIKRQIKNPEILWLAETIIFYNPTRNYYRKSQMSLFNLIPDHKSLFKVAPDQGLPIGNLTSQFFANVYLNELDQFIKHILKAEHYLRYVDDFVLLSKDKEQLIGWREKIDDFLKNRLSLKLHPKKQILQTVDKGIDFVGFVVNPSHVLIRQRVVRSLKERLWRSNQSTKVISEDEMEKTMSVVNSYYGQFSHGKTWSLRSKLWRKDFGKLCDFLELVDANFSHFNIKECVRLRQRI</sequence>
<evidence type="ECO:0000259" key="1">
    <source>
        <dbReference type="PROSITE" id="PS50878"/>
    </source>
</evidence>
<dbReference type="SUPFAM" id="SSF56672">
    <property type="entry name" value="DNA/RNA polymerases"/>
    <property type="match status" value="1"/>
</dbReference>
<dbReference type="PROSITE" id="PS50878">
    <property type="entry name" value="RT_POL"/>
    <property type="match status" value="1"/>
</dbReference>
<dbReference type="Pfam" id="PF00078">
    <property type="entry name" value="RVT_1"/>
    <property type="match status" value="1"/>
</dbReference>
<dbReference type="CDD" id="cd01651">
    <property type="entry name" value="RT_G2_intron"/>
    <property type="match status" value="1"/>
</dbReference>
<reference evidence="2 3" key="1">
    <citation type="journal article" date="2016" name="Nat. Commun.">
        <title>Thousands of microbial genomes shed light on interconnected biogeochemical processes in an aquifer system.</title>
        <authorList>
            <person name="Anantharaman K."/>
            <person name="Brown C.T."/>
            <person name="Hug L.A."/>
            <person name="Sharon I."/>
            <person name="Castelle C.J."/>
            <person name="Probst A.J."/>
            <person name="Thomas B.C."/>
            <person name="Singh A."/>
            <person name="Wilkins M.J."/>
            <person name="Karaoz U."/>
            <person name="Brodie E.L."/>
            <person name="Williams K.H."/>
            <person name="Hubbard S.S."/>
            <person name="Banfield J.F."/>
        </authorList>
    </citation>
    <scope>NUCLEOTIDE SEQUENCE [LARGE SCALE GENOMIC DNA]</scope>
</reference>
<feature type="domain" description="Reverse transcriptase" evidence="1">
    <location>
        <begin position="1"/>
        <end position="282"/>
    </location>
</feature>
<comment type="caution">
    <text evidence="2">The sequence shown here is derived from an EMBL/GenBank/DDBJ whole genome shotgun (WGS) entry which is preliminary data.</text>
</comment>
<dbReference type="STRING" id="1802301.A2664_02185"/>
<name>A0A1G2M5A6_9BACT</name>